<dbReference type="InterPro" id="IPR054438">
    <property type="entry name" value="Struct_cement_gp24/gp6"/>
</dbReference>
<gene>
    <name evidence="1" type="ORF">CNR33_00037</name>
</gene>
<organism evidence="1 2">
    <name type="scientific">Pseudomonas phage tabernarius</name>
    <dbReference type="NCBI Taxonomy" id="2048978"/>
    <lineage>
        <taxon>Viruses</taxon>
        <taxon>Duplodnaviria</taxon>
        <taxon>Heunggongvirae</taxon>
        <taxon>Uroviricota</taxon>
        <taxon>Caudoviricetes</taxon>
        <taxon>Lindbergviridae</taxon>
        <taxon>Tabernariusvirus</taxon>
        <taxon>Tabernariusvirus tabernarius</taxon>
    </lineage>
</organism>
<keyword evidence="2" id="KW-1185">Reference proteome</keyword>
<evidence type="ECO:0000313" key="2">
    <source>
        <dbReference type="Proteomes" id="UP000241090"/>
    </source>
</evidence>
<sequence length="206" mass="21262">MPFQQVVNRAYTTGFVGEFVRIGPKRVRVGRIIANVQNAPNRIGRAVGYVSDLSVVGSAGSHTLAADSDAFRVGDPIFAGLMIHPKHYALSGVAGDSLAPSLNLPNGSEVEVAYMATGLVVELVNHTTAEIDAKFGWALAYVSSATTAVQNPVGLDIGTLIVYDPSGAVPDGYVAIPNSRITNAVTIGASAVGAIIGATTIVDLTQ</sequence>
<dbReference type="EMBL" id="MG018926">
    <property type="protein sequence ID" value="ATW57883.1"/>
    <property type="molecule type" value="Genomic_DNA"/>
</dbReference>
<dbReference type="Proteomes" id="UP000241090">
    <property type="component" value="Segment"/>
</dbReference>
<evidence type="ECO:0008006" key="3">
    <source>
        <dbReference type="Google" id="ProtNLM"/>
    </source>
</evidence>
<accession>A0A2H4P6S1</accession>
<dbReference type="Pfam" id="PF22758">
    <property type="entry name" value="Phage_cement"/>
    <property type="match status" value="1"/>
</dbReference>
<dbReference type="OrthoDB" id="7921at10239"/>
<protein>
    <recommendedName>
        <fullName evidence="3">Virion structural protein</fullName>
    </recommendedName>
</protein>
<name>A0A2H4P6S1_9CAUD</name>
<reference evidence="1 2" key="1">
    <citation type="submission" date="2017-09" db="EMBL/GenBank/DDBJ databases">
        <authorList>
            <person name="Ehlers B."/>
            <person name="Leendertz F.H."/>
        </authorList>
    </citation>
    <scope>NUCLEOTIDE SEQUENCE [LARGE SCALE GENOMIC DNA]</scope>
</reference>
<evidence type="ECO:0000313" key="1">
    <source>
        <dbReference type="EMBL" id="ATW57883.1"/>
    </source>
</evidence>
<proteinExistence type="predicted"/>